<dbReference type="Proteomes" id="UP000823201">
    <property type="component" value="Unassembled WGS sequence"/>
</dbReference>
<reference evidence="1 2" key="1">
    <citation type="submission" date="2021-01" db="EMBL/GenBank/DDBJ databases">
        <title>Genomic Encyclopedia of Type Strains, Phase IV (KMG-IV): sequencing the most valuable type-strain genomes for metagenomic binning, comparative biology and taxonomic classification.</title>
        <authorList>
            <person name="Goeker M."/>
        </authorList>
    </citation>
    <scope>NUCLEOTIDE SEQUENCE [LARGE SCALE GENOMIC DNA]</scope>
    <source>
        <strain evidence="1 2">DSM 100968</strain>
    </source>
</reference>
<organism evidence="1 2">
    <name type="scientific">Sporolactobacillus spathodeae</name>
    <dbReference type="NCBI Taxonomy" id="1465502"/>
    <lineage>
        <taxon>Bacteria</taxon>
        <taxon>Bacillati</taxon>
        <taxon>Bacillota</taxon>
        <taxon>Bacilli</taxon>
        <taxon>Bacillales</taxon>
        <taxon>Sporolactobacillaceae</taxon>
        <taxon>Sporolactobacillus</taxon>
    </lineage>
</organism>
<sequence length="213" mass="24115">MRHALVFGGLSSCGYRITETLLNRGTTVYTLSSALTAAERELEEERSLFFGRNALFHRAEKATTIPRAEIVYLLDMLRADPKAQLQLEARMAAVFEQADRLATRFFFYLSSTAIYGGRTPDLRQQVLPETPEGFMTNQMELFFIEHVKNVRPEKAIIFRTDQATEKSDDQVCRFAAQLPDASFSGIEVVHFFTNQPKASAMNQKIVQLIGEHA</sequence>
<accession>A0ABS2Q5T9</accession>
<dbReference type="InterPro" id="IPR036291">
    <property type="entry name" value="NAD(P)-bd_dom_sf"/>
</dbReference>
<gene>
    <name evidence="1" type="ORF">JOC27_000111</name>
</gene>
<proteinExistence type="predicted"/>
<keyword evidence="2" id="KW-1185">Reference proteome</keyword>
<evidence type="ECO:0000313" key="1">
    <source>
        <dbReference type="EMBL" id="MBM7656675.1"/>
    </source>
</evidence>
<protein>
    <submittedName>
        <fullName evidence="1">Nucleoside-diphosphate-sugar epimerase</fullName>
    </submittedName>
</protein>
<dbReference type="EMBL" id="JAFBEV010000001">
    <property type="protein sequence ID" value="MBM7656675.1"/>
    <property type="molecule type" value="Genomic_DNA"/>
</dbReference>
<evidence type="ECO:0000313" key="2">
    <source>
        <dbReference type="Proteomes" id="UP000823201"/>
    </source>
</evidence>
<name>A0ABS2Q5T9_9BACL</name>
<dbReference type="SUPFAM" id="SSF51735">
    <property type="entry name" value="NAD(P)-binding Rossmann-fold domains"/>
    <property type="match status" value="1"/>
</dbReference>
<comment type="caution">
    <text evidence="1">The sequence shown here is derived from an EMBL/GenBank/DDBJ whole genome shotgun (WGS) entry which is preliminary data.</text>
</comment>
<dbReference type="RefSeq" id="WP_205005037.1">
    <property type="nucleotide sequence ID" value="NZ_JAFBEV010000001.1"/>
</dbReference>